<keyword evidence="2" id="KW-0378">Hydrolase</keyword>
<evidence type="ECO:0000259" key="5">
    <source>
        <dbReference type="PROSITE" id="PS51193"/>
    </source>
</evidence>
<dbReference type="Proteomes" id="UP000078148">
    <property type="component" value="Chromosome"/>
</dbReference>
<evidence type="ECO:0000256" key="1">
    <source>
        <dbReference type="ARBA" id="ARBA00022741"/>
    </source>
</evidence>
<dbReference type="GO" id="GO:0006139">
    <property type="term" value="P:nucleobase-containing compound metabolic process"/>
    <property type="evidence" value="ECO:0007669"/>
    <property type="project" value="InterPro"/>
</dbReference>
<dbReference type="GO" id="GO:0016818">
    <property type="term" value="F:hydrolase activity, acting on acid anhydrides, in phosphorus-containing anhydrides"/>
    <property type="evidence" value="ECO:0007669"/>
    <property type="project" value="InterPro"/>
</dbReference>
<evidence type="ECO:0000256" key="2">
    <source>
        <dbReference type="ARBA" id="ARBA00022801"/>
    </source>
</evidence>
<keyword evidence="1" id="KW-0547">Nucleotide-binding</keyword>
<evidence type="ECO:0000313" key="7">
    <source>
        <dbReference type="Proteomes" id="UP000078148"/>
    </source>
</evidence>
<dbReference type="GO" id="GO:0003676">
    <property type="term" value="F:nucleic acid binding"/>
    <property type="evidence" value="ECO:0007669"/>
    <property type="project" value="InterPro"/>
</dbReference>
<keyword evidence="6" id="KW-0347">Helicase</keyword>
<proteinExistence type="inferred from homology"/>
<dbReference type="InterPro" id="IPR027417">
    <property type="entry name" value="P-loop_NTPase"/>
</dbReference>
<dbReference type="InterPro" id="IPR014013">
    <property type="entry name" value="Helic_SF1/SF2_ATP-bd_DinG/Rad3"/>
</dbReference>
<dbReference type="EMBL" id="CP013023">
    <property type="protein sequence ID" value="ANF96885.1"/>
    <property type="molecule type" value="Genomic_DNA"/>
</dbReference>
<gene>
    <name evidence="6" type="ORF">AR543_13290</name>
</gene>
<reference evidence="7" key="1">
    <citation type="submission" date="2015-10" db="EMBL/GenBank/DDBJ databases">
        <title>Genome of Paenibacillus bovis sp. nov.</title>
        <authorList>
            <person name="Wu Z."/>
            <person name="Gao C."/>
            <person name="Liu Z."/>
            <person name="Zheng H."/>
        </authorList>
    </citation>
    <scope>NUCLEOTIDE SEQUENCE [LARGE SCALE GENOMIC DNA]</scope>
    <source>
        <strain evidence="7">BD3526</strain>
    </source>
</reference>
<dbReference type="GO" id="GO:0005524">
    <property type="term" value="F:ATP binding"/>
    <property type="evidence" value="ECO:0007669"/>
    <property type="project" value="UniProtKB-KW"/>
</dbReference>
<evidence type="ECO:0000256" key="4">
    <source>
        <dbReference type="ARBA" id="ARBA00038058"/>
    </source>
</evidence>
<evidence type="ECO:0000256" key="3">
    <source>
        <dbReference type="ARBA" id="ARBA00022840"/>
    </source>
</evidence>
<dbReference type="STRING" id="1616788.AR543_13290"/>
<dbReference type="OrthoDB" id="9803913at2"/>
<dbReference type="PROSITE" id="PS51193">
    <property type="entry name" value="HELICASE_ATP_BIND_2"/>
    <property type="match status" value="1"/>
</dbReference>
<accession>A0A172ZGX0</accession>
<sequence length="666" mass="76277">MNTYPFTFDPSRPFIQQAGEWIADVFYDILPEAGLELRDEQIYMAFQLEKAYAEKKTIFAEAGVGTGKTLVYLLYAIAYARYTRKPAIIACADESLIEQLVKPEGDIHKLARYLDLNVDARLGKSPDQYICLNKLDVVRAEPSESDMYRDIYTDLPEFVHYADTMQTFRPYGNRKDYPALDDEQWSKIGWDVFQDCLVCPQRHRCGQTLSRDHYRKATDIIICSHDFYMEHVWTYEARKREGQLPLLPEHSSVVFDEGHLLETAAQNALTYKLKQALFESIVTRLLDGEVRETLAVAVEEVIVQSDMLFEQLARYSKPVPGSDRKDIEWNDKLLAQIARVKQHIDVIEEELVFESGLFTLDDYQLKIVEEHLEMIQLALGLCRQQDQLISWVTGENEDLTLVIMPKQVKEVLGEMVFARKMPVIFSSATLSVEGSFDYIADSLGIEQYLSFSVESPYDYKEQMQAELITDLYNQVEAGSVNDAAGKHLSISTTGMQGVSEQEIRQQTERVIRLIEQSGGRSLLLFSSMQELAAFRRMTEVMGITLPYRMLYEGTAEISHLISEFQQEETSVLCAVTLWEGLDIPGPSLSHVIIWSLPFPPNDPVFASRRQEAADAFHEVDMPYMMLRLRQGIGRLIRSRDDSGRVSIFGRELLQQDVRHAVEQLLP</sequence>
<feature type="domain" description="Helicase ATP-binding" evidence="5">
    <location>
        <begin position="27"/>
        <end position="306"/>
    </location>
</feature>
<reference evidence="6 7" key="2">
    <citation type="journal article" date="2016" name="Int. J. Syst. Evol. Microbiol.">
        <title>Paenibacillus bovis sp. nov., isolated from raw yak (Bos grunniens) milk.</title>
        <authorList>
            <person name="Gao C."/>
            <person name="Han J."/>
            <person name="Liu Z."/>
            <person name="Xu X."/>
            <person name="Hang F."/>
            <person name="Wu Z."/>
        </authorList>
    </citation>
    <scope>NUCLEOTIDE SEQUENCE [LARGE SCALE GENOMIC DNA]</scope>
    <source>
        <strain evidence="6 7">BD3526</strain>
    </source>
</reference>
<protein>
    <submittedName>
        <fullName evidence="6">ATP-dependent helicase</fullName>
    </submittedName>
</protein>
<dbReference type="AlphaFoldDB" id="A0A172ZGX0"/>
<dbReference type="Gene3D" id="3.40.50.300">
    <property type="entry name" value="P-loop containing nucleotide triphosphate hydrolases"/>
    <property type="match status" value="2"/>
</dbReference>
<dbReference type="Pfam" id="PF13307">
    <property type="entry name" value="Helicase_C_2"/>
    <property type="match status" value="1"/>
</dbReference>
<keyword evidence="3" id="KW-0067">ATP-binding</keyword>
<comment type="similarity">
    <text evidence="4">Belongs to the helicase family. DinG subfamily.</text>
</comment>
<dbReference type="SUPFAM" id="SSF52540">
    <property type="entry name" value="P-loop containing nucleoside triphosphate hydrolases"/>
    <property type="match status" value="1"/>
</dbReference>
<dbReference type="PANTHER" id="PTHR11472:SF57">
    <property type="entry name" value="ATP-DEPENDENT HELICASE YPVA-RELATED"/>
    <property type="match status" value="1"/>
</dbReference>
<keyword evidence="7" id="KW-1185">Reference proteome</keyword>
<name>A0A172ZGX0_9BACL</name>
<dbReference type="SMART" id="SM00491">
    <property type="entry name" value="HELICc2"/>
    <property type="match status" value="1"/>
</dbReference>
<organism evidence="6 7">
    <name type="scientific">Paenibacillus bovis</name>
    <dbReference type="NCBI Taxonomy" id="1616788"/>
    <lineage>
        <taxon>Bacteria</taxon>
        <taxon>Bacillati</taxon>
        <taxon>Bacillota</taxon>
        <taxon>Bacilli</taxon>
        <taxon>Bacillales</taxon>
        <taxon>Paenibacillaceae</taxon>
        <taxon>Paenibacillus</taxon>
    </lineage>
</organism>
<dbReference type="InterPro" id="IPR045028">
    <property type="entry name" value="DinG/Rad3-like"/>
</dbReference>
<dbReference type="GO" id="GO:0003678">
    <property type="term" value="F:DNA helicase activity"/>
    <property type="evidence" value="ECO:0007669"/>
    <property type="project" value="TreeGrafter"/>
</dbReference>
<dbReference type="KEGG" id="pbv:AR543_13290"/>
<dbReference type="InterPro" id="IPR006555">
    <property type="entry name" value="ATP-dep_Helicase_C"/>
</dbReference>
<evidence type="ECO:0000313" key="6">
    <source>
        <dbReference type="EMBL" id="ANF96885.1"/>
    </source>
</evidence>
<dbReference type="PANTHER" id="PTHR11472">
    <property type="entry name" value="DNA REPAIR DEAD HELICASE RAD3/XP-D SUBFAMILY MEMBER"/>
    <property type="match status" value="1"/>
</dbReference>
<dbReference type="RefSeq" id="WP_060534991.1">
    <property type="nucleotide sequence ID" value="NZ_CP013023.1"/>
</dbReference>